<evidence type="ECO:0000259" key="9">
    <source>
        <dbReference type="PROSITE" id="PS51007"/>
    </source>
</evidence>
<dbReference type="PANTHER" id="PTHR24193:SF121">
    <property type="entry name" value="ADA2A-CONTAINING COMPLEX COMPONENT 3, ISOFORM D"/>
    <property type="match status" value="1"/>
</dbReference>
<proteinExistence type="predicted"/>
<evidence type="ECO:0000256" key="4">
    <source>
        <dbReference type="ARBA" id="ARBA00023004"/>
    </source>
</evidence>
<keyword evidence="8" id="KW-0732">Signal</keyword>
<dbReference type="SMART" id="SM00248">
    <property type="entry name" value="ANK"/>
    <property type="match status" value="4"/>
</dbReference>
<reference evidence="10 11" key="1">
    <citation type="submission" date="2022-10" db="EMBL/GenBank/DDBJ databases">
        <title>Defluviimonas sp. CAU 1641 isolated from mud.</title>
        <authorList>
            <person name="Kim W."/>
        </authorList>
    </citation>
    <scope>NUCLEOTIDE SEQUENCE [LARGE SCALE GENOMIC DNA]</scope>
    <source>
        <strain evidence="10 11">CAU 1641</strain>
    </source>
</reference>
<dbReference type="InterPro" id="IPR002110">
    <property type="entry name" value="Ankyrin_rpt"/>
</dbReference>
<accession>A0ABT3J2R1</accession>
<keyword evidence="1 7" id="KW-0349">Heme</keyword>
<keyword evidence="2 7" id="KW-0479">Metal-binding</keyword>
<keyword evidence="5 6" id="KW-0040">ANK repeat</keyword>
<feature type="chain" id="PRO_5046038298" evidence="8">
    <location>
        <begin position="25"/>
        <end position="298"/>
    </location>
</feature>
<dbReference type="Proteomes" id="UP001207582">
    <property type="component" value="Unassembled WGS sequence"/>
</dbReference>
<dbReference type="SUPFAM" id="SSF48403">
    <property type="entry name" value="Ankyrin repeat"/>
    <property type="match status" value="1"/>
</dbReference>
<feature type="signal peptide" evidence="8">
    <location>
        <begin position="1"/>
        <end position="24"/>
    </location>
</feature>
<dbReference type="InterPro" id="IPR036909">
    <property type="entry name" value="Cyt_c-like_dom_sf"/>
</dbReference>
<gene>
    <name evidence="10" type="ORF">OM960_10145</name>
</gene>
<dbReference type="PANTHER" id="PTHR24193">
    <property type="entry name" value="ANKYRIN REPEAT PROTEIN"/>
    <property type="match status" value="1"/>
</dbReference>
<dbReference type="Gene3D" id="1.10.760.10">
    <property type="entry name" value="Cytochrome c-like domain"/>
    <property type="match status" value="1"/>
</dbReference>
<dbReference type="Pfam" id="PF00023">
    <property type="entry name" value="Ank"/>
    <property type="match status" value="1"/>
</dbReference>
<evidence type="ECO:0000313" key="10">
    <source>
        <dbReference type="EMBL" id="MCW3781956.1"/>
    </source>
</evidence>
<feature type="repeat" description="ANK" evidence="6">
    <location>
        <begin position="85"/>
        <end position="117"/>
    </location>
</feature>
<dbReference type="PROSITE" id="PS50297">
    <property type="entry name" value="ANK_REP_REGION"/>
    <property type="match status" value="1"/>
</dbReference>
<dbReference type="InterPro" id="IPR036770">
    <property type="entry name" value="Ankyrin_rpt-contain_sf"/>
</dbReference>
<feature type="repeat" description="ANK" evidence="6">
    <location>
        <begin position="119"/>
        <end position="151"/>
    </location>
</feature>
<dbReference type="InterPro" id="IPR050663">
    <property type="entry name" value="Ankyrin-SOCS_Box"/>
</dbReference>
<organism evidence="10 11">
    <name type="scientific">Defluviimonas salinarum</name>
    <dbReference type="NCBI Taxonomy" id="2992147"/>
    <lineage>
        <taxon>Bacteria</taxon>
        <taxon>Pseudomonadati</taxon>
        <taxon>Pseudomonadota</taxon>
        <taxon>Alphaproteobacteria</taxon>
        <taxon>Rhodobacterales</taxon>
        <taxon>Paracoccaceae</taxon>
        <taxon>Albidovulum</taxon>
    </lineage>
</organism>
<dbReference type="SUPFAM" id="SSF46626">
    <property type="entry name" value="Cytochrome c"/>
    <property type="match status" value="1"/>
</dbReference>
<keyword evidence="4 7" id="KW-0408">Iron</keyword>
<evidence type="ECO:0000256" key="3">
    <source>
        <dbReference type="ARBA" id="ARBA00022737"/>
    </source>
</evidence>
<evidence type="ECO:0000256" key="5">
    <source>
        <dbReference type="ARBA" id="ARBA00023043"/>
    </source>
</evidence>
<evidence type="ECO:0000256" key="8">
    <source>
        <dbReference type="SAM" id="SignalP"/>
    </source>
</evidence>
<dbReference type="Gene3D" id="1.25.40.20">
    <property type="entry name" value="Ankyrin repeat-containing domain"/>
    <property type="match status" value="1"/>
</dbReference>
<evidence type="ECO:0000256" key="7">
    <source>
        <dbReference type="PROSITE-ProRule" id="PRU00433"/>
    </source>
</evidence>
<evidence type="ECO:0000313" key="11">
    <source>
        <dbReference type="Proteomes" id="UP001207582"/>
    </source>
</evidence>
<protein>
    <submittedName>
        <fullName evidence="10">Ankyrin repeat domain-containing protein</fullName>
    </submittedName>
</protein>
<sequence>MRLHLFTQLRLLCLAVLLPSLAVAQDLVPLASSGDMPALKAALPEGSKPDPDMLVKPLYFAAQRGQDEAVSYLLSVGAEPDSATDFGTALGIAARNNHTGIVAALLAAGADPNLPGGEYGMMPLHQAAERGAIEAARLLLENGADVNAGTARLGWPAIQFAGSKDQAEMVAFLRDMGAGPAPVEALKPGELEAADPEEGRVLAIECGGCHGMTPGEAGSGQHPGPNLVGVVDRAKASADGFPYSKEMQAQTGSWTPEELNVFLADPHNVVPGTTMTGGRQPDRAARVAIIAHLVHLAP</sequence>
<comment type="caution">
    <text evidence="10">The sequence shown here is derived from an EMBL/GenBank/DDBJ whole genome shotgun (WGS) entry which is preliminary data.</text>
</comment>
<dbReference type="PROSITE" id="PS50088">
    <property type="entry name" value="ANK_REPEAT"/>
    <property type="match status" value="3"/>
</dbReference>
<feature type="repeat" description="ANK" evidence="6">
    <location>
        <begin position="57"/>
        <end position="85"/>
    </location>
</feature>
<dbReference type="PROSITE" id="PS51007">
    <property type="entry name" value="CYTC"/>
    <property type="match status" value="1"/>
</dbReference>
<name>A0ABT3J2R1_9RHOB</name>
<evidence type="ECO:0000256" key="1">
    <source>
        <dbReference type="ARBA" id="ARBA00022617"/>
    </source>
</evidence>
<keyword evidence="11" id="KW-1185">Reference proteome</keyword>
<dbReference type="EMBL" id="JAPDOG010000007">
    <property type="protein sequence ID" value="MCW3781956.1"/>
    <property type="molecule type" value="Genomic_DNA"/>
</dbReference>
<keyword evidence="3" id="KW-0677">Repeat</keyword>
<dbReference type="InterPro" id="IPR009056">
    <property type="entry name" value="Cyt_c-like_dom"/>
</dbReference>
<dbReference type="Pfam" id="PF12796">
    <property type="entry name" value="Ank_2"/>
    <property type="match status" value="1"/>
</dbReference>
<feature type="domain" description="Cytochrome c" evidence="9">
    <location>
        <begin position="194"/>
        <end position="297"/>
    </location>
</feature>
<evidence type="ECO:0000256" key="2">
    <source>
        <dbReference type="ARBA" id="ARBA00022723"/>
    </source>
</evidence>
<evidence type="ECO:0000256" key="6">
    <source>
        <dbReference type="PROSITE-ProRule" id="PRU00023"/>
    </source>
</evidence>